<comment type="caution">
    <text evidence="6">The sequence shown here is derived from an EMBL/GenBank/DDBJ whole genome shotgun (WGS) entry which is preliminary data.</text>
</comment>
<sequence>MSPSVLVAGYTTRHVAKSAARAGYEVYAVDHFCDQDLLWCTKDVIAFDELDELPFALEEMLARHQIDCVVTTSGAELLDVPNRLGTAPEVAARFMDKGKTQEFFEYLGVPVPRRLSDGEYPAMMKTLSGAGGWRNAVVRNDAERACWEEFADHEPFLMQEVIAGVPASVSCVGTGTSAKAVAANEQILRGGDSCAYAFSGSVTPCIHPMAGRMMETAEKIVAASGCVGSVGVDFVLTETEAYAIEVNPRFQGTVETVETATGVNLFRLHADACRGILPDVVPEPEQFCVRKILAAPEPLVMRADMQDLAGTITDIPHPGTVFEEGEVMFSVLGCGPSREEAFVSLDKHITGAVQRIKT</sequence>
<gene>
    <name evidence="6" type="ORF">O0S09_09280</name>
</gene>
<dbReference type="RefSeq" id="WP_268923703.1">
    <property type="nucleotide sequence ID" value="NZ_JAPTGC010000020.1"/>
</dbReference>
<dbReference type="PANTHER" id="PTHR43055">
    <property type="entry name" value="FORMATE-DEPENDENT PHOSPHORIBOSYLGLYCINAMIDE FORMYLTRANSFERASE"/>
    <property type="match status" value="1"/>
</dbReference>
<accession>A0ABT4INW1</accession>
<name>A0ABT4INW1_9EURY</name>
<reference evidence="6" key="1">
    <citation type="submission" date="2022-12" db="EMBL/GenBank/DDBJ databases">
        <title>Isolation and characterisation of novel Methanocorpusculum spp. from native Australian herbivores indicates the genus is ancestrally host-associated.</title>
        <authorList>
            <person name="Volmer J.G."/>
            <person name="Soo R.M."/>
            <person name="Evans P.N."/>
            <person name="Hoedt E.C."/>
            <person name="Astorga Alsina A.L."/>
            <person name="Woodcroft B.J."/>
            <person name="Tyson G.W."/>
            <person name="Hugenholtz P."/>
            <person name="Morrison M."/>
        </authorList>
    </citation>
    <scope>NUCLEOTIDE SEQUENCE</scope>
    <source>
        <strain evidence="6">CW153</strain>
    </source>
</reference>
<keyword evidence="2 4" id="KW-0547">Nucleotide-binding</keyword>
<evidence type="ECO:0000256" key="3">
    <source>
        <dbReference type="ARBA" id="ARBA00022840"/>
    </source>
</evidence>
<dbReference type="Pfam" id="PF02655">
    <property type="entry name" value="ATP-grasp_3"/>
    <property type="match status" value="1"/>
</dbReference>
<dbReference type="Proteomes" id="UP001141336">
    <property type="component" value="Unassembled WGS sequence"/>
</dbReference>
<evidence type="ECO:0000313" key="7">
    <source>
        <dbReference type="Proteomes" id="UP001141336"/>
    </source>
</evidence>
<dbReference type="SUPFAM" id="SSF56059">
    <property type="entry name" value="Glutathione synthetase ATP-binding domain-like"/>
    <property type="match status" value="1"/>
</dbReference>
<keyword evidence="7" id="KW-1185">Reference proteome</keyword>
<organism evidence="6 7">
    <name type="scientific">Methanocorpusculum vombati</name>
    <dbReference type="NCBI Taxonomy" id="3002864"/>
    <lineage>
        <taxon>Archaea</taxon>
        <taxon>Methanobacteriati</taxon>
        <taxon>Methanobacteriota</taxon>
        <taxon>Stenosarchaea group</taxon>
        <taxon>Methanomicrobia</taxon>
        <taxon>Methanomicrobiales</taxon>
        <taxon>Methanocorpusculaceae</taxon>
        <taxon>Methanocorpusculum</taxon>
    </lineage>
</organism>
<protein>
    <submittedName>
        <fullName evidence="6">ATP-grasp domain-containing protein</fullName>
    </submittedName>
</protein>
<evidence type="ECO:0000256" key="2">
    <source>
        <dbReference type="ARBA" id="ARBA00022741"/>
    </source>
</evidence>
<dbReference type="InterPro" id="IPR011761">
    <property type="entry name" value="ATP-grasp"/>
</dbReference>
<dbReference type="Gene3D" id="3.30.470.20">
    <property type="entry name" value="ATP-grasp fold, B domain"/>
    <property type="match status" value="1"/>
</dbReference>
<keyword evidence="1" id="KW-0436">Ligase</keyword>
<dbReference type="InterPro" id="IPR003806">
    <property type="entry name" value="ATP-grasp_PylC-type"/>
</dbReference>
<keyword evidence="3 4" id="KW-0067">ATP-binding</keyword>
<evidence type="ECO:0000256" key="4">
    <source>
        <dbReference type="PROSITE-ProRule" id="PRU00409"/>
    </source>
</evidence>
<dbReference type="PANTHER" id="PTHR43055:SF1">
    <property type="entry name" value="FORMATE-DEPENDENT PHOSPHORIBOSYLGLYCINAMIDE FORMYLTRANSFERASE"/>
    <property type="match status" value="1"/>
</dbReference>
<dbReference type="EMBL" id="JAPTGC010000020">
    <property type="protein sequence ID" value="MCZ0863437.1"/>
    <property type="molecule type" value="Genomic_DNA"/>
</dbReference>
<evidence type="ECO:0000256" key="1">
    <source>
        <dbReference type="ARBA" id="ARBA00022598"/>
    </source>
</evidence>
<evidence type="ECO:0000259" key="5">
    <source>
        <dbReference type="PROSITE" id="PS50975"/>
    </source>
</evidence>
<feature type="domain" description="ATP-grasp" evidence="5">
    <location>
        <begin position="78"/>
        <end position="274"/>
    </location>
</feature>
<dbReference type="PROSITE" id="PS50975">
    <property type="entry name" value="ATP_GRASP"/>
    <property type="match status" value="1"/>
</dbReference>
<evidence type="ECO:0000313" key="6">
    <source>
        <dbReference type="EMBL" id="MCZ0863437.1"/>
    </source>
</evidence>
<proteinExistence type="predicted"/>